<dbReference type="Proteomes" id="UP000360750">
    <property type="component" value="Unassembled WGS sequence"/>
</dbReference>
<gene>
    <name evidence="3" type="ORF">NCTC8139_00892</name>
</gene>
<keyword evidence="1" id="KW-0472">Membrane</keyword>
<sequence>MSELAILSWLVVVSVGDLRTRRIPNALVWPPIVAVTAMGAAEPPVLLAACAASAPYLHAFRAGTCGGGDVKLAYVCGGLATRWDAALVMVAAAALLALVAALAARRSRRGQPHAPALALALIAVSDPLG</sequence>
<keyword evidence="3" id="KW-0645">Protease</keyword>
<dbReference type="EMBL" id="CAACYD010000005">
    <property type="protein sequence ID" value="VFA82141.1"/>
    <property type="molecule type" value="Genomic_DNA"/>
</dbReference>
<reference evidence="3 4" key="1">
    <citation type="submission" date="2019-02" db="EMBL/GenBank/DDBJ databases">
        <authorList>
            <consortium name="Pathogen Informatics"/>
        </authorList>
    </citation>
    <scope>NUCLEOTIDE SEQUENCE [LARGE SCALE GENOMIC DNA]</scope>
    <source>
        <strain evidence="3 4">3012STDY6756503</strain>
    </source>
</reference>
<organism evidence="3 4">
    <name type="scientific">Gordonia paraffinivorans</name>
    <dbReference type="NCBI Taxonomy" id="175628"/>
    <lineage>
        <taxon>Bacteria</taxon>
        <taxon>Bacillati</taxon>
        <taxon>Actinomycetota</taxon>
        <taxon>Actinomycetes</taxon>
        <taxon>Mycobacteriales</taxon>
        <taxon>Gordoniaceae</taxon>
        <taxon>Gordonia</taxon>
    </lineage>
</organism>
<feature type="domain" description="Prepilin type IV endopeptidase peptidase" evidence="2">
    <location>
        <begin position="5"/>
        <end position="101"/>
    </location>
</feature>
<name>A0ABD7UZJ0_9ACTN</name>
<dbReference type="GO" id="GO:0006508">
    <property type="term" value="P:proteolysis"/>
    <property type="evidence" value="ECO:0007669"/>
    <property type="project" value="UniProtKB-KW"/>
</dbReference>
<keyword evidence="1" id="KW-0812">Transmembrane</keyword>
<comment type="caution">
    <text evidence="3">The sequence shown here is derived from an EMBL/GenBank/DDBJ whole genome shotgun (WGS) entry which is preliminary data.</text>
</comment>
<proteinExistence type="predicted"/>
<evidence type="ECO:0000313" key="3">
    <source>
        <dbReference type="EMBL" id="VFA82141.1"/>
    </source>
</evidence>
<dbReference type="GeneID" id="60748929"/>
<dbReference type="Pfam" id="PF01478">
    <property type="entry name" value="Peptidase_A24"/>
    <property type="match status" value="1"/>
</dbReference>
<dbReference type="InterPro" id="IPR000045">
    <property type="entry name" value="Prepilin_IV_endopep_pep"/>
</dbReference>
<dbReference type="GO" id="GO:0008233">
    <property type="term" value="F:peptidase activity"/>
    <property type="evidence" value="ECO:0007669"/>
    <property type="project" value="UniProtKB-KW"/>
</dbReference>
<evidence type="ECO:0000313" key="4">
    <source>
        <dbReference type="Proteomes" id="UP000360750"/>
    </source>
</evidence>
<keyword evidence="1" id="KW-1133">Transmembrane helix</keyword>
<evidence type="ECO:0000256" key="1">
    <source>
        <dbReference type="SAM" id="Phobius"/>
    </source>
</evidence>
<dbReference type="AlphaFoldDB" id="A0ABD7UZJ0"/>
<dbReference type="Gene3D" id="1.20.120.1220">
    <property type="match status" value="1"/>
</dbReference>
<dbReference type="RefSeq" id="WP_006902215.1">
    <property type="nucleotide sequence ID" value="NZ_CAACYD010000005.1"/>
</dbReference>
<evidence type="ECO:0000259" key="2">
    <source>
        <dbReference type="Pfam" id="PF01478"/>
    </source>
</evidence>
<protein>
    <submittedName>
        <fullName evidence="3">Flp pilus assembly protein, protease CpaA</fullName>
    </submittedName>
</protein>
<keyword evidence="3" id="KW-0378">Hydrolase</keyword>
<accession>A0ABD7UZJ0</accession>
<feature type="transmembrane region" description="Helical" evidence="1">
    <location>
        <begin position="85"/>
        <end position="104"/>
    </location>
</feature>